<reference evidence="1 2" key="1">
    <citation type="submission" date="2021-01" db="EMBL/GenBank/DDBJ databases">
        <title>Genome public.</title>
        <authorList>
            <person name="Liu C."/>
            <person name="Sun Q."/>
        </authorList>
    </citation>
    <scope>NUCLEOTIDE SEQUENCE [LARGE SCALE GENOMIC DNA]</scope>
    <source>
        <strain evidence="1 2">YIM B02515</strain>
    </source>
</reference>
<comment type="caution">
    <text evidence="1">The sequence shown here is derived from an EMBL/GenBank/DDBJ whole genome shotgun (WGS) entry which is preliminary data.</text>
</comment>
<organism evidence="1 2">
    <name type="scientific">Clostridium rhizosphaerae</name>
    <dbReference type="NCBI Taxonomy" id="2803861"/>
    <lineage>
        <taxon>Bacteria</taxon>
        <taxon>Bacillati</taxon>
        <taxon>Bacillota</taxon>
        <taxon>Clostridia</taxon>
        <taxon>Eubacteriales</taxon>
        <taxon>Clostridiaceae</taxon>
        <taxon>Clostridium</taxon>
    </lineage>
</organism>
<sequence length="107" mass="12201">MTLINEKVEHISYGLGVVIEEEATKILVQFTDDIGNKAFKYPEAFEKFLKAVKPEVQNTILEELHSKQKRLELECLAIAQEALDLEEKISKLTSPKKRTSKTVKQKA</sequence>
<proteinExistence type="predicted"/>
<accession>A0ABS1TED4</accession>
<keyword evidence="2" id="KW-1185">Reference proteome</keyword>
<protein>
    <submittedName>
        <fullName evidence="1">Uncharacterized protein</fullName>
    </submittedName>
</protein>
<dbReference type="EMBL" id="JAESWC010000014">
    <property type="protein sequence ID" value="MBL4937601.1"/>
    <property type="molecule type" value="Genomic_DNA"/>
</dbReference>
<name>A0ABS1TED4_9CLOT</name>
<evidence type="ECO:0000313" key="1">
    <source>
        <dbReference type="EMBL" id="MBL4937601.1"/>
    </source>
</evidence>
<evidence type="ECO:0000313" key="2">
    <source>
        <dbReference type="Proteomes" id="UP000632377"/>
    </source>
</evidence>
<gene>
    <name evidence="1" type="ORF">JK636_17945</name>
</gene>
<dbReference type="Proteomes" id="UP000632377">
    <property type="component" value="Unassembled WGS sequence"/>
</dbReference>
<dbReference type="RefSeq" id="WP_202750339.1">
    <property type="nucleotide sequence ID" value="NZ_JAESWC010000014.1"/>
</dbReference>